<reference evidence="2" key="1">
    <citation type="submission" date="2020-07" db="EMBL/GenBank/DDBJ databases">
        <title>Genomic analysis of a strain of Sedimentibacter Hydroxybenzoicus DSM7310.</title>
        <authorList>
            <person name="Ma S."/>
        </authorList>
    </citation>
    <scope>NUCLEOTIDE SEQUENCE</scope>
    <source>
        <strain evidence="2">DSM 7310</strain>
    </source>
</reference>
<comment type="caution">
    <text evidence="2">The sequence shown here is derived from an EMBL/GenBank/DDBJ whole genome shotgun (WGS) entry which is preliminary data.</text>
</comment>
<gene>
    <name evidence="2" type="ORF">HZF24_08245</name>
</gene>
<name>A0A974BJY0_SEDHY</name>
<evidence type="ECO:0000313" key="2">
    <source>
        <dbReference type="EMBL" id="NYB74132.1"/>
    </source>
</evidence>
<accession>A0A974BJY0</accession>
<keyword evidence="3" id="KW-1185">Reference proteome</keyword>
<dbReference type="EMBL" id="JACBNQ010000007">
    <property type="protein sequence ID" value="NYB74132.1"/>
    <property type="molecule type" value="Genomic_DNA"/>
</dbReference>
<dbReference type="Proteomes" id="UP000611629">
    <property type="component" value="Unassembled WGS sequence"/>
</dbReference>
<organism evidence="2 3">
    <name type="scientific">Sedimentibacter hydroxybenzoicus DSM 7310</name>
    <dbReference type="NCBI Taxonomy" id="1123245"/>
    <lineage>
        <taxon>Bacteria</taxon>
        <taxon>Bacillati</taxon>
        <taxon>Bacillota</taxon>
        <taxon>Tissierellia</taxon>
        <taxon>Sedimentibacter</taxon>
    </lineage>
</organism>
<protein>
    <submittedName>
        <fullName evidence="2">Uncharacterized protein</fullName>
    </submittedName>
</protein>
<sequence length="290" mass="32493">MKKIISIVLSICMILCALPIQAFAKNLSIEESLANIVGKDLVTPRLIEKAKNDIDNLESVGFESNRLNIEKVSKSGEITYKFRLTDEIESRITAIEDSQGSLVLNIYEGTKHNELVYLSDGGLLVDGNRVEISFEVINEKKEVAQNTECIAFANARYSQYSTSPFVSSSTYTDFIKSYKANKNAWGVETIVNLTATVVAAILSASISGISVGGSIAISIFAYTASAMINYVYIYGMEDAYWSYEFDKYESTESWSLERHYKYTGACYSRRNQDPNGAKFPHTFYEFNFFS</sequence>
<evidence type="ECO:0000313" key="3">
    <source>
        <dbReference type="Proteomes" id="UP000611629"/>
    </source>
</evidence>
<keyword evidence="1" id="KW-0732">Signal</keyword>
<feature type="signal peptide" evidence="1">
    <location>
        <begin position="1"/>
        <end position="24"/>
    </location>
</feature>
<dbReference type="RefSeq" id="WP_179237822.1">
    <property type="nucleotide sequence ID" value="NZ_JACBNQ010000007.1"/>
</dbReference>
<evidence type="ECO:0000256" key="1">
    <source>
        <dbReference type="SAM" id="SignalP"/>
    </source>
</evidence>
<feature type="chain" id="PRO_5036869735" evidence="1">
    <location>
        <begin position="25"/>
        <end position="290"/>
    </location>
</feature>
<proteinExistence type="predicted"/>
<dbReference type="AlphaFoldDB" id="A0A974BJY0"/>